<feature type="non-terminal residue" evidence="2">
    <location>
        <position position="1"/>
    </location>
</feature>
<dbReference type="EMBL" id="HACA01009552">
    <property type="protein sequence ID" value="CDW26913.1"/>
    <property type="molecule type" value="Transcribed_RNA"/>
</dbReference>
<protein>
    <submittedName>
        <fullName evidence="2">Uncharacterized protein</fullName>
    </submittedName>
</protein>
<accession>A0A0K2TLH7</accession>
<evidence type="ECO:0000313" key="2">
    <source>
        <dbReference type="EMBL" id="CDW26913.1"/>
    </source>
</evidence>
<feature type="transmembrane region" description="Helical" evidence="1">
    <location>
        <begin position="28"/>
        <end position="49"/>
    </location>
</feature>
<keyword evidence="1" id="KW-1133">Transmembrane helix</keyword>
<evidence type="ECO:0000256" key="1">
    <source>
        <dbReference type="SAM" id="Phobius"/>
    </source>
</evidence>
<reference evidence="2" key="1">
    <citation type="submission" date="2014-05" db="EMBL/GenBank/DDBJ databases">
        <authorList>
            <person name="Chronopoulou M."/>
        </authorList>
    </citation>
    <scope>NUCLEOTIDE SEQUENCE</scope>
    <source>
        <tissue evidence="2">Whole organism</tissue>
    </source>
</reference>
<dbReference type="AlphaFoldDB" id="A0A0K2TLH7"/>
<keyword evidence="1" id="KW-0812">Transmembrane</keyword>
<proteinExistence type="predicted"/>
<name>A0A0K2TLH7_LEPSM</name>
<organism evidence="2">
    <name type="scientific">Lepeophtheirus salmonis</name>
    <name type="common">Salmon louse</name>
    <name type="synonym">Caligus salmonis</name>
    <dbReference type="NCBI Taxonomy" id="72036"/>
    <lineage>
        <taxon>Eukaryota</taxon>
        <taxon>Metazoa</taxon>
        <taxon>Ecdysozoa</taxon>
        <taxon>Arthropoda</taxon>
        <taxon>Crustacea</taxon>
        <taxon>Multicrustacea</taxon>
        <taxon>Hexanauplia</taxon>
        <taxon>Copepoda</taxon>
        <taxon>Siphonostomatoida</taxon>
        <taxon>Caligidae</taxon>
        <taxon>Lepeophtheirus</taxon>
    </lineage>
</organism>
<sequence length="75" mass="8803">SVVRFKPTWSSVLRQISYFLKNNRNSNIFHLLFNKFFCIINIKPSFLFISNKVKRVQGLLTHTVDDTLSKVISWG</sequence>
<keyword evidence="1" id="KW-0472">Membrane</keyword>